<name>A0A133YH93_9FIRM</name>
<dbReference type="AlphaFoldDB" id="A0A133YH93"/>
<evidence type="ECO:0000256" key="5">
    <source>
        <dbReference type="ARBA" id="ARBA00022989"/>
    </source>
</evidence>
<sequence length="325" mass="35479">MTNMDTNLKHQSSSWAYLLPRLALLTTAILWGTSLTFAKFAIDDIPTNTLLALRFTIAAPITAIIFWKRLKNLKLKDAIVGFICGTFLYSSYALQTFSINFTTPGRAAFLNTTYCVLVPFLAYLIMKSKLDRYNIIASICCFAGASLIGMTGSNVADIQTQLSASSVLLGDGIALFSGMLFALYIIIIGKYTKDIDPFVLTTVQFFTAAIEAWICRFAIQEEITANIMNFKVIGSVIYLGIACTILALILQGIGQKYTDPSTAAIFLSTESIFGLIFPAIFGMEAITPLVILGFALVFMATIISETKLSFLNLGKKKDAASTPKE</sequence>
<feature type="transmembrane region" description="Helical" evidence="7">
    <location>
        <begin position="286"/>
        <end position="303"/>
    </location>
</feature>
<dbReference type="PANTHER" id="PTHR42920:SF5">
    <property type="entry name" value="EAMA DOMAIN-CONTAINING PROTEIN"/>
    <property type="match status" value="1"/>
</dbReference>
<proteinExistence type="inferred from homology"/>
<evidence type="ECO:0000256" key="1">
    <source>
        <dbReference type="ARBA" id="ARBA00004651"/>
    </source>
</evidence>
<feature type="domain" description="EamA" evidence="8">
    <location>
        <begin position="169"/>
        <end position="303"/>
    </location>
</feature>
<keyword evidence="5 7" id="KW-1133">Transmembrane helix</keyword>
<feature type="domain" description="EamA" evidence="8">
    <location>
        <begin position="22"/>
        <end position="149"/>
    </location>
</feature>
<comment type="subcellular location">
    <subcellularLocation>
        <location evidence="1">Cell membrane</location>
        <topology evidence="1">Multi-pass membrane protein</topology>
    </subcellularLocation>
</comment>
<dbReference type="GO" id="GO:0005886">
    <property type="term" value="C:plasma membrane"/>
    <property type="evidence" value="ECO:0007669"/>
    <property type="project" value="UniProtKB-SubCell"/>
</dbReference>
<keyword evidence="4 7" id="KW-0812">Transmembrane</keyword>
<keyword evidence="10" id="KW-1185">Reference proteome</keyword>
<keyword evidence="3" id="KW-1003">Cell membrane</keyword>
<comment type="similarity">
    <text evidence="2">Belongs to the EamA transporter family.</text>
</comment>
<feature type="transmembrane region" description="Helical" evidence="7">
    <location>
        <begin position="133"/>
        <end position="152"/>
    </location>
</feature>
<dbReference type="PANTHER" id="PTHR42920">
    <property type="entry name" value="OS03G0707200 PROTEIN-RELATED"/>
    <property type="match status" value="1"/>
</dbReference>
<dbReference type="EMBL" id="LSCV01000002">
    <property type="protein sequence ID" value="KXB42559.1"/>
    <property type="molecule type" value="Genomic_DNA"/>
</dbReference>
<feature type="transmembrane region" description="Helical" evidence="7">
    <location>
        <begin position="48"/>
        <end position="67"/>
    </location>
</feature>
<dbReference type="InterPro" id="IPR000620">
    <property type="entry name" value="EamA_dom"/>
</dbReference>
<dbReference type="InterPro" id="IPR037185">
    <property type="entry name" value="EmrE-like"/>
</dbReference>
<organism evidence="9 10">
    <name type="scientific">Amygdalobacter nucleatus</name>
    <dbReference type="NCBI Taxonomy" id="3029274"/>
    <lineage>
        <taxon>Bacteria</taxon>
        <taxon>Bacillati</taxon>
        <taxon>Bacillota</taxon>
        <taxon>Clostridia</taxon>
        <taxon>Eubacteriales</taxon>
        <taxon>Oscillospiraceae</taxon>
        <taxon>Amygdalobacter</taxon>
    </lineage>
</organism>
<dbReference type="Proteomes" id="UP000070080">
    <property type="component" value="Unassembled WGS sequence"/>
</dbReference>
<feature type="transmembrane region" description="Helical" evidence="7">
    <location>
        <begin position="79"/>
        <end position="101"/>
    </location>
</feature>
<evidence type="ECO:0000313" key="9">
    <source>
        <dbReference type="EMBL" id="KXB42559.1"/>
    </source>
</evidence>
<dbReference type="STRING" id="1497955.HMPREF1872_00245"/>
<evidence type="ECO:0000256" key="2">
    <source>
        <dbReference type="ARBA" id="ARBA00007362"/>
    </source>
</evidence>
<reference evidence="10" key="1">
    <citation type="submission" date="2016-01" db="EMBL/GenBank/DDBJ databases">
        <authorList>
            <person name="Mitreva M."/>
            <person name="Pepin K.H."/>
            <person name="Mihindukulasuriya K.A."/>
            <person name="Fulton R."/>
            <person name="Fronick C."/>
            <person name="O'Laughlin M."/>
            <person name="Miner T."/>
            <person name="Herter B."/>
            <person name="Rosa B.A."/>
            <person name="Cordes M."/>
            <person name="Tomlinson C."/>
            <person name="Wollam A."/>
            <person name="Palsikar V.B."/>
            <person name="Mardis E.R."/>
            <person name="Wilson R.K."/>
        </authorList>
    </citation>
    <scope>NUCLEOTIDE SEQUENCE [LARGE SCALE GENOMIC DNA]</scope>
    <source>
        <strain evidence="10">KA00274</strain>
    </source>
</reference>
<evidence type="ECO:0000256" key="7">
    <source>
        <dbReference type="SAM" id="Phobius"/>
    </source>
</evidence>
<evidence type="ECO:0000256" key="6">
    <source>
        <dbReference type="ARBA" id="ARBA00023136"/>
    </source>
</evidence>
<accession>A0A133YH93</accession>
<evidence type="ECO:0000256" key="4">
    <source>
        <dbReference type="ARBA" id="ARBA00022692"/>
    </source>
</evidence>
<dbReference type="OrthoDB" id="9804865at2"/>
<dbReference type="SUPFAM" id="SSF103481">
    <property type="entry name" value="Multidrug resistance efflux transporter EmrE"/>
    <property type="match status" value="2"/>
</dbReference>
<feature type="transmembrane region" description="Helical" evidence="7">
    <location>
        <begin position="231"/>
        <end position="250"/>
    </location>
</feature>
<evidence type="ECO:0000256" key="3">
    <source>
        <dbReference type="ARBA" id="ARBA00022475"/>
    </source>
</evidence>
<dbReference type="Pfam" id="PF00892">
    <property type="entry name" value="EamA"/>
    <property type="match status" value="2"/>
</dbReference>
<keyword evidence="6 7" id="KW-0472">Membrane</keyword>
<protein>
    <submittedName>
        <fullName evidence="9">Putative membrane protein</fullName>
    </submittedName>
</protein>
<evidence type="ECO:0000313" key="10">
    <source>
        <dbReference type="Proteomes" id="UP000070080"/>
    </source>
</evidence>
<gene>
    <name evidence="9" type="ORF">HMPREF1872_00245</name>
</gene>
<evidence type="ECO:0000259" key="8">
    <source>
        <dbReference type="Pfam" id="PF00892"/>
    </source>
</evidence>
<dbReference type="InterPro" id="IPR051258">
    <property type="entry name" value="Diverse_Substrate_Transporter"/>
</dbReference>
<comment type="caution">
    <text evidence="9">The sequence shown here is derived from an EMBL/GenBank/DDBJ whole genome shotgun (WGS) entry which is preliminary data.</text>
</comment>
<feature type="transmembrane region" description="Helical" evidence="7">
    <location>
        <begin position="164"/>
        <end position="186"/>
    </location>
</feature>
<feature type="transmembrane region" description="Helical" evidence="7">
    <location>
        <begin position="107"/>
        <end position="126"/>
    </location>
</feature>